<keyword evidence="3" id="KW-1185">Reference proteome</keyword>
<reference evidence="3" key="1">
    <citation type="journal article" date="2019" name="Int. J. Syst. Evol. Microbiol.">
        <title>The Global Catalogue of Microorganisms (GCM) 10K type strain sequencing project: providing services to taxonomists for standard genome sequencing and annotation.</title>
        <authorList>
            <consortium name="The Broad Institute Genomics Platform"/>
            <consortium name="The Broad Institute Genome Sequencing Center for Infectious Disease"/>
            <person name="Wu L."/>
            <person name="Ma J."/>
        </authorList>
    </citation>
    <scope>NUCLEOTIDE SEQUENCE [LARGE SCALE GENOMIC DNA]</scope>
    <source>
        <strain evidence="3">CCUG 63418</strain>
    </source>
</reference>
<dbReference type="PROSITE" id="PS51257">
    <property type="entry name" value="PROKAR_LIPOPROTEIN"/>
    <property type="match status" value="1"/>
</dbReference>
<proteinExistence type="predicted"/>
<feature type="chain" id="PRO_5047069077" evidence="1">
    <location>
        <begin position="25"/>
        <end position="265"/>
    </location>
</feature>
<dbReference type="InterPro" id="IPR025634">
    <property type="entry name" value="DUF4292"/>
</dbReference>
<name>A0ABW2YYS5_9SPHI</name>
<evidence type="ECO:0000256" key="1">
    <source>
        <dbReference type="SAM" id="SignalP"/>
    </source>
</evidence>
<organism evidence="2 3">
    <name type="scientific">Mucilaginibacter calamicampi</name>
    <dbReference type="NCBI Taxonomy" id="1302352"/>
    <lineage>
        <taxon>Bacteria</taxon>
        <taxon>Pseudomonadati</taxon>
        <taxon>Bacteroidota</taxon>
        <taxon>Sphingobacteriia</taxon>
        <taxon>Sphingobacteriales</taxon>
        <taxon>Sphingobacteriaceae</taxon>
        <taxon>Mucilaginibacter</taxon>
    </lineage>
</organism>
<sequence length="265" mass="29154">MRRNIANKIAIVCLVAVVASGCKARKMVSAPVATNAPVVVDNSKANTIAAIKSRQLTFNTFSGKADADLNIDNDNKSVSMNIRIAKGKQIWVSVSINILASIEVGRALITPDSIKLMNKVEGVYIKKPFSYIHAYTGKQVNYTTVESLLTGNAVPELLSMDADLQKTDNNITLSGKLQQLLYKMIFNPDMKVSQLNLSDNAQQQAMQVTNSKFVLVDGRTLPSQINIASTLKEKKISINLEYSKIDLDRVLDYPFNIPESYKPAN</sequence>
<accession>A0ABW2YYS5</accession>
<protein>
    <submittedName>
        <fullName evidence="2">DUF4292 domain-containing protein</fullName>
    </submittedName>
</protein>
<dbReference type="EMBL" id="JBHTHU010000006">
    <property type="protein sequence ID" value="MFD0750567.1"/>
    <property type="molecule type" value="Genomic_DNA"/>
</dbReference>
<keyword evidence="1" id="KW-0732">Signal</keyword>
<feature type="signal peptide" evidence="1">
    <location>
        <begin position="1"/>
        <end position="24"/>
    </location>
</feature>
<comment type="caution">
    <text evidence="2">The sequence shown here is derived from an EMBL/GenBank/DDBJ whole genome shotgun (WGS) entry which is preliminary data.</text>
</comment>
<evidence type="ECO:0000313" key="3">
    <source>
        <dbReference type="Proteomes" id="UP001596958"/>
    </source>
</evidence>
<dbReference type="Proteomes" id="UP001596958">
    <property type="component" value="Unassembled WGS sequence"/>
</dbReference>
<dbReference type="RefSeq" id="WP_377099946.1">
    <property type="nucleotide sequence ID" value="NZ_JBHTHU010000006.1"/>
</dbReference>
<dbReference type="Pfam" id="PF14125">
    <property type="entry name" value="DUF4292"/>
    <property type="match status" value="1"/>
</dbReference>
<gene>
    <name evidence="2" type="ORF">ACFQZS_10460</name>
</gene>
<evidence type="ECO:0000313" key="2">
    <source>
        <dbReference type="EMBL" id="MFD0750567.1"/>
    </source>
</evidence>